<name>A0ABW0NAY2_9BURK</name>
<reference evidence="5" key="1">
    <citation type="journal article" date="2019" name="Int. J. Syst. Evol. Microbiol.">
        <title>The Global Catalogue of Microorganisms (GCM) 10K type strain sequencing project: providing services to taxonomists for standard genome sequencing and annotation.</title>
        <authorList>
            <consortium name="The Broad Institute Genomics Platform"/>
            <consortium name="The Broad Institute Genome Sequencing Center for Infectious Disease"/>
            <person name="Wu L."/>
            <person name="Ma J."/>
        </authorList>
    </citation>
    <scope>NUCLEOTIDE SEQUENCE [LARGE SCALE GENOMIC DNA]</scope>
    <source>
        <strain evidence="5">CCUG 57401</strain>
    </source>
</reference>
<gene>
    <name evidence="4" type="ORF">ACFPOE_09305</name>
</gene>
<evidence type="ECO:0000313" key="4">
    <source>
        <dbReference type="EMBL" id="MFC5497729.1"/>
    </source>
</evidence>
<dbReference type="Proteomes" id="UP001596037">
    <property type="component" value="Unassembled WGS sequence"/>
</dbReference>
<keyword evidence="1 4" id="KW-0808">Transferase</keyword>
<evidence type="ECO:0000256" key="1">
    <source>
        <dbReference type="ARBA" id="ARBA00022679"/>
    </source>
</evidence>
<dbReference type="InterPro" id="IPR000182">
    <property type="entry name" value="GNAT_dom"/>
</dbReference>
<sequence length="149" mass="16955">MAQPLIRPALPADEAAWRKLWQGYCDFYGAQVSEAVTTRTWGRILDPDSGVLCIVAEVEGQVYGFANCVIHENTWELQPVCYLEDLYVLPSARGRGIGKALMEWLRNAMRAEGWARLYWVTAQDNVAARALYDQFTPVDGFVRYVLKHK</sequence>
<accession>A0ABW0NAY2</accession>
<dbReference type="EC" id="2.3.-.-" evidence="4"/>
<dbReference type="InterPro" id="IPR016181">
    <property type="entry name" value="Acyl_CoA_acyltransferase"/>
</dbReference>
<dbReference type="CDD" id="cd04301">
    <property type="entry name" value="NAT_SF"/>
    <property type="match status" value="1"/>
</dbReference>
<dbReference type="Gene3D" id="3.40.630.30">
    <property type="match status" value="1"/>
</dbReference>
<feature type="domain" description="N-acetyltransferase" evidence="3">
    <location>
        <begin position="4"/>
        <end position="149"/>
    </location>
</feature>
<dbReference type="InterPro" id="IPR050832">
    <property type="entry name" value="Bact_Acetyltransf"/>
</dbReference>
<organism evidence="4 5">
    <name type="scientific">Caenimonas terrae</name>
    <dbReference type="NCBI Taxonomy" id="696074"/>
    <lineage>
        <taxon>Bacteria</taxon>
        <taxon>Pseudomonadati</taxon>
        <taxon>Pseudomonadota</taxon>
        <taxon>Betaproteobacteria</taxon>
        <taxon>Burkholderiales</taxon>
        <taxon>Comamonadaceae</taxon>
        <taxon>Caenimonas</taxon>
    </lineage>
</organism>
<dbReference type="GO" id="GO:0016746">
    <property type="term" value="F:acyltransferase activity"/>
    <property type="evidence" value="ECO:0007669"/>
    <property type="project" value="UniProtKB-KW"/>
</dbReference>
<proteinExistence type="predicted"/>
<protein>
    <submittedName>
        <fullName evidence="4">GNAT family N-acetyltransferase</fullName>
        <ecNumber evidence="4">2.3.-.-</ecNumber>
    </submittedName>
</protein>
<dbReference type="Pfam" id="PF00583">
    <property type="entry name" value="Acetyltransf_1"/>
    <property type="match status" value="1"/>
</dbReference>
<dbReference type="PROSITE" id="PS51186">
    <property type="entry name" value="GNAT"/>
    <property type="match status" value="1"/>
</dbReference>
<dbReference type="RefSeq" id="WP_376849807.1">
    <property type="nucleotide sequence ID" value="NZ_JBHSMF010000006.1"/>
</dbReference>
<keyword evidence="5" id="KW-1185">Reference proteome</keyword>
<evidence type="ECO:0000259" key="3">
    <source>
        <dbReference type="PROSITE" id="PS51186"/>
    </source>
</evidence>
<dbReference type="SUPFAM" id="SSF55729">
    <property type="entry name" value="Acyl-CoA N-acyltransferases (Nat)"/>
    <property type="match status" value="1"/>
</dbReference>
<evidence type="ECO:0000313" key="5">
    <source>
        <dbReference type="Proteomes" id="UP001596037"/>
    </source>
</evidence>
<dbReference type="PANTHER" id="PTHR43877">
    <property type="entry name" value="AMINOALKYLPHOSPHONATE N-ACETYLTRANSFERASE-RELATED-RELATED"/>
    <property type="match status" value="1"/>
</dbReference>
<comment type="caution">
    <text evidence="4">The sequence shown here is derived from an EMBL/GenBank/DDBJ whole genome shotgun (WGS) entry which is preliminary data.</text>
</comment>
<keyword evidence="2 4" id="KW-0012">Acyltransferase</keyword>
<evidence type="ECO:0000256" key="2">
    <source>
        <dbReference type="ARBA" id="ARBA00023315"/>
    </source>
</evidence>
<dbReference type="EMBL" id="JBHSMF010000006">
    <property type="protein sequence ID" value="MFC5497729.1"/>
    <property type="molecule type" value="Genomic_DNA"/>
</dbReference>